<organism evidence="1 2">
    <name type="scientific">Symbiobacterium thermophilum (strain DSM 24528 / JCM 14929 / IAM 14863 / T)</name>
    <dbReference type="NCBI Taxonomy" id="292459"/>
    <lineage>
        <taxon>Bacteria</taxon>
        <taxon>Bacillati</taxon>
        <taxon>Bacillota</taxon>
        <taxon>Clostridia</taxon>
        <taxon>Eubacteriales</taxon>
        <taxon>Symbiobacteriaceae</taxon>
        <taxon>Symbiobacterium</taxon>
    </lineage>
</organism>
<dbReference type="AlphaFoldDB" id="Q67RP1"/>
<evidence type="ECO:0000313" key="2">
    <source>
        <dbReference type="Proteomes" id="UP000000417"/>
    </source>
</evidence>
<accession>Q67RP1</accession>
<dbReference type="STRING" id="292459.STH667"/>
<dbReference type="InterPro" id="IPR010148">
    <property type="entry name" value="CRISPR-assoc_prot_CT1975"/>
</dbReference>
<keyword evidence="2" id="KW-1185">Reference proteome</keyword>
<name>Q67RP1_SYMTH</name>
<dbReference type="NCBIfam" id="TIGR01869">
    <property type="entry name" value="casC_Cse4"/>
    <property type="match status" value="1"/>
</dbReference>
<dbReference type="OrthoDB" id="6063at2"/>
<reference evidence="1 2" key="1">
    <citation type="journal article" date="2004" name="Nucleic Acids Res.">
        <title>Genome sequence of Symbiobacterium thermophilum, an uncultivable bacterium that depends on microbial commensalism.</title>
        <authorList>
            <person name="Ueda K."/>
            <person name="Yamashita A."/>
            <person name="Ishikawa J."/>
            <person name="Shimada M."/>
            <person name="Watsuji T."/>
            <person name="Morimura K."/>
            <person name="Ikeda H."/>
            <person name="Hattori M."/>
            <person name="Beppu T."/>
        </authorList>
    </citation>
    <scope>NUCLEOTIDE SEQUENCE [LARGE SCALE GENOMIC DNA]</scope>
    <source>
        <strain evidence="2">T / IAM 14863</strain>
    </source>
</reference>
<sequence>MFVEMHLLQNFALSNLNRDDTGAPKSCVFGGTRRARISSQCLKRAVRTYVREQALVPSELLSYRTKWLQRELANRLAAGGVEAEQAGQVAARALELLEFRLKNGRTEYLLMVGEREIARIADLCREHAAALQGGDGGRKSKKEGDNLAGLFLKALDGGDAVDIALFGRMIATHPEKNVDAAVQMAHAFSTNAIANEFDFYSAVDDLQQQDDDEGAGAGMLGTVLYNSSCYYRYANVDLRQLLTNLGGDPDRALTAVRAFLLGMVHAVPTGKRTNSAPQNPPALIMAVVREHGLWSLANAFVVPVSGARGNLMELSAKEMLAHWNQLSELYGQEGVHYAGLATYLSSDAIGASNAVGIAVEKRLADLVDRVLAEVQPALA</sequence>
<evidence type="ECO:0000313" key="1">
    <source>
        <dbReference type="EMBL" id="BAD39652.1"/>
    </source>
</evidence>
<dbReference type="Proteomes" id="UP000000417">
    <property type="component" value="Chromosome"/>
</dbReference>
<proteinExistence type="predicted"/>
<gene>
    <name evidence="1" type="ordered locus">STH667</name>
</gene>
<evidence type="ECO:0008006" key="3">
    <source>
        <dbReference type="Google" id="ProtNLM"/>
    </source>
</evidence>
<dbReference type="eggNOG" id="COG1857">
    <property type="taxonomic scope" value="Bacteria"/>
</dbReference>
<dbReference type="KEGG" id="sth:STH667"/>
<protein>
    <recommendedName>
        <fullName evidence="3">Type I-E CRISPR-associated protein Cas7/Cse4/CasC</fullName>
    </recommendedName>
</protein>
<dbReference type="HOGENOM" id="CLU_044824_1_0_9"/>
<dbReference type="RefSeq" id="WP_011194800.1">
    <property type="nucleotide sequence ID" value="NC_006177.1"/>
</dbReference>
<dbReference type="EMBL" id="AP006840">
    <property type="protein sequence ID" value="BAD39652.1"/>
    <property type="molecule type" value="Genomic_DNA"/>
</dbReference>
<dbReference type="Pfam" id="PF09344">
    <property type="entry name" value="Cas_CT1975"/>
    <property type="match status" value="1"/>
</dbReference>